<evidence type="ECO:0000256" key="1">
    <source>
        <dbReference type="SAM" id="MobiDB-lite"/>
    </source>
</evidence>
<dbReference type="AlphaFoldDB" id="B4INA5"/>
<organism evidence="3">
    <name type="scientific">Drosophila sechellia</name>
    <name type="common">Fruit fly</name>
    <dbReference type="NCBI Taxonomy" id="7238"/>
    <lineage>
        <taxon>Eukaryota</taxon>
        <taxon>Metazoa</taxon>
        <taxon>Ecdysozoa</taxon>
        <taxon>Arthropoda</taxon>
        <taxon>Hexapoda</taxon>
        <taxon>Insecta</taxon>
        <taxon>Pterygota</taxon>
        <taxon>Neoptera</taxon>
        <taxon>Endopterygota</taxon>
        <taxon>Diptera</taxon>
        <taxon>Brachycera</taxon>
        <taxon>Muscomorpha</taxon>
        <taxon>Ephydroidea</taxon>
        <taxon>Drosophilidae</taxon>
        <taxon>Drosophila</taxon>
        <taxon>Sophophora</taxon>
    </lineage>
</organism>
<reference evidence="2 3" key="1">
    <citation type="journal article" date="2007" name="Nature">
        <title>Evolution of genes and genomes on the Drosophila phylogeny.</title>
        <authorList>
            <consortium name="Drosophila 12 Genomes Consortium"/>
            <person name="Clark A.G."/>
            <person name="Eisen M.B."/>
            <person name="Smith D.R."/>
            <person name="Bergman C.M."/>
            <person name="Oliver B."/>
            <person name="Markow T.A."/>
            <person name="Kaufman T.C."/>
            <person name="Kellis M."/>
            <person name="Gelbart W."/>
            <person name="Iyer V.N."/>
            <person name="Pollard D.A."/>
            <person name="Sackton T.B."/>
            <person name="Larracuente A.M."/>
            <person name="Singh N.D."/>
            <person name="Abad J.P."/>
            <person name="Abt D.N."/>
            <person name="Adryan B."/>
            <person name="Aguade M."/>
            <person name="Akashi H."/>
            <person name="Anderson W.W."/>
            <person name="Aquadro C.F."/>
            <person name="Ardell D.H."/>
            <person name="Arguello R."/>
            <person name="Artieri C.G."/>
            <person name="Barbash D.A."/>
            <person name="Barker D."/>
            <person name="Barsanti P."/>
            <person name="Batterham P."/>
            <person name="Batzoglou S."/>
            <person name="Begun D."/>
            <person name="Bhutkar A."/>
            <person name="Blanco E."/>
            <person name="Bosak S.A."/>
            <person name="Bradley R.K."/>
            <person name="Brand A.D."/>
            <person name="Brent M.R."/>
            <person name="Brooks A.N."/>
            <person name="Brown R.H."/>
            <person name="Butlin R.K."/>
            <person name="Caggese C."/>
            <person name="Calvi B.R."/>
            <person name="Bernardo de Carvalho A."/>
            <person name="Caspi A."/>
            <person name="Castrezana S."/>
            <person name="Celniker S.E."/>
            <person name="Chang J.L."/>
            <person name="Chapple C."/>
            <person name="Chatterji S."/>
            <person name="Chinwalla A."/>
            <person name="Civetta A."/>
            <person name="Clifton S.W."/>
            <person name="Comeron J.M."/>
            <person name="Costello J.C."/>
            <person name="Coyne J.A."/>
            <person name="Daub J."/>
            <person name="David R.G."/>
            <person name="Delcher A.L."/>
            <person name="Delehaunty K."/>
            <person name="Do C.B."/>
            <person name="Ebling H."/>
            <person name="Edwards K."/>
            <person name="Eickbush T."/>
            <person name="Evans J.D."/>
            <person name="Filipski A."/>
            <person name="Findeiss S."/>
            <person name="Freyhult E."/>
            <person name="Fulton L."/>
            <person name="Fulton R."/>
            <person name="Garcia A.C."/>
            <person name="Gardiner A."/>
            <person name="Garfield D.A."/>
            <person name="Garvin B.E."/>
            <person name="Gibson G."/>
            <person name="Gilbert D."/>
            <person name="Gnerre S."/>
            <person name="Godfrey J."/>
            <person name="Good R."/>
            <person name="Gotea V."/>
            <person name="Gravely B."/>
            <person name="Greenberg A.J."/>
            <person name="Griffiths-Jones S."/>
            <person name="Gross S."/>
            <person name="Guigo R."/>
            <person name="Gustafson E.A."/>
            <person name="Haerty W."/>
            <person name="Hahn M.W."/>
            <person name="Halligan D.L."/>
            <person name="Halpern A.L."/>
            <person name="Halter G.M."/>
            <person name="Han M.V."/>
            <person name="Heger A."/>
            <person name="Hillier L."/>
            <person name="Hinrichs A.S."/>
            <person name="Holmes I."/>
            <person name="Hoskins R.A."/>
            <person name="Hubisz M.J."/>
            <person name="Hultmark D."/>
            <person name="Huntley M.A."/>
            <person name="Jaffe D.B."/>
            <person name="Jagadeeshan S."/>
            <person name="Jeck W.R."/>
            <person name="Johnson J."/>
            <person name="Jones C.D."/>
            <person name="Jordan W.C."/>
            <person name="Karpen G.H."/>
            <person name="Kataoka E."/>
            <person name="Keightley P.D."/>
            <person name="Kheradpour P."/>
            <person name="Kirkness E.F."/>
            <person name="Koerich L.B."/>
            <person name="Kristiansen K."/>
            <person name="Kudrna D."/>
            <person name="Kulathinal R.J."/>
            <person name="Kumar S."/>
            <person name="Kwok R."/>
            <person name="Lander E."/>
            <person name="Langley C.H."/>
            <person name="Lapoint R."/>
            <person name="Lazzaro B.P."/>
            <person name="Lee S.J."/>
            <person name="Levesque L."/>
            <person name="Li R."/>
            <person name="Lin C.F."/>
            <person name="Lin M.F."/>
            <person name="Lindblad-Toh K."/>
            <person name="Llopart A."/>
            <person name="Long M."/>
            <person name="Low L."/>
            <person name="Lozovsky E."/>
            <person name="Lu J."/>
            <person name="Luo M."/>
            <person name="Machado C.A."/>
            <person name="Makalowski W."/>
            <person name="Marzo M."/>
            <person name="Matsuda M."/>
            <person name="Matzkin L."/>
            <person name="McAllister B."/>
            <person name="McBride C.S."/>
            <person name="McKernan B."/>
            <person name="McKernan K."/>
            <person name="Mendez-Lago M."/>
            <person name="Minx P."/>
            <person name="Mollenhauer M.U."/>
            <person name="Montooth K."/>
            <person name="Mount S.M."/>
            <person name="Mu X."/>
            <person name="Myers E."/>
            <person name="Negre B."/>
            <person name="Newfeld S."/>
            <person name="Nielsen R."/>
            <person name="Noor M.A."/>
            <person name="O'Grady P."/>
            <person name="Pachter L."/>
            <person name="Papaceit M."/>
            <person name="Parisi M.J."/>
            <person name="Parisi M."/>
            <person name="Parts L."/>
            <person name="Pedersen J.S."/>
            <person name="Pesole G."/>
            <person name="Phillippy A.M."/>
            <person name="Ponting C.P."/>
            <person name="Pop M."/>
            <person name="Porcelli D."/>
            <person name="Powell J.R."/>
            <person name="Prohaska S."/>
            <person name="Pruitt K."/>
            <person name="Puig M."/>
            <person name="Quesneville H."/>
            <person name="Ram K.R."/>
            <person name="Rand D."/>
            <person name="Rasmussen M.D."/>
            <person name="Reed L.K."/>
            <person name="Reenan R."/>
            <person name="Reily A."/>
            <person name="Remington K.A."/>
            <person name="Rieger T.T."/>
            <person name="Ritchie M.G."/>
            <person name="Robin C."/>
            <person name="Rogers Y.H."/>
            <person name="Rohde C."/>
            <person name="Rozas J."/>
            <person name="Rubenfield M.J."/>
            <person name="Ruiz A."/>
            <person name="Russo S."/>
            <person name="Salzberg S.L."/>
            <person name="Sanchez-Gracia A."/>
            <person name="Saranga D.J."/>
            <person name="Sato H."/>
            <person name="Schaeffer S.W."/>
            <person name="Schatz M.C."/>
            <person name="Schlenke T."/>
            <person name="Schwartz R."/>
            <person name="Segarra C."/>
            <person name="Singh R.S."/>
            <person name="Sirot L."/>
            <person name="Sirota M."/>
            <person name="Sisneros N.B."/>
            <person name="Smith C.D."/>
            <person name="Smith T.F."/>
            <person name="Spieth J."/>
            <person name="Stage D.E."/>
            <person name="Stark A."/>
            <person name="Stephan W."/>
            <person name="Strausberg R.L."/>
            <person name="Strempel S."/>
            <person name="Sturgill D."/>
            <person name="Sutton G."/>
            <person name="Sutton G.G."/>
            <person name="Tao W."/>
            <person name="Teichmann S."/>
            <person name="Tobari Y.N."/>
            <person name="Tomimura Y."/>
            <person name="Tsolas J.M."/>
            <person name="Valente V.L."/>
            <person name="Venter E."/>
            <person name="Venter J.C."/>
            <person name="Vicario S."/>
            <person name="Vieira F.G."/>
            <person name="Vilella A.J."/>
            <person name="Villasante A."/>
            <person name="Walenz B."/>
            <person name="Wang J."/>
            <person name="Wasserman M."/>
            <person name="Watts T."/>
            <person name="Wilson D."/>
            <person name="Wilson R.K."/>
            <person name="Wing R.A."/>
            <person name="Wolfner M.F."/>
            <person name="Wong A."/>
            <person name="Wong G.K."/>
            <person name="Wu C.I."/>
            <person name="Wu G."/>
            <person name="Yamamoto D."/>
            <person name="Yang H.P."/>
            <person name="Yang S.P."/>
            <person name="Yorke J.A."/>
            <person name="Yoshida K."/>
            <person name="Zdobnov E."/>
            <person name="Zhang P."/>
            <person name="Zhang Y."/>
            <person name="Zimin A.V."/>
            <person name="Baldwin J."/>
            <person name="Abdouelleil A."/>
            <person name="Abdulkadir J."/>
            <person name="Abebe A."/>
            <person name="Abera B."/>
            <person name="Abreu J."/>
            <person name="Acer S.C."/>
            <person name="Aftuck L."/>
            <person name="Alexander A."/>
            <person name="An P."/>
            <person name="Anderson E."/>
            <person name="Anderson S."/>
            <person name="Arachi H."/>
            <person name="Azer M."/>
            <person name="Bachantsang P."/>
            <person name="Barry A."/>
            <person name="Bayul T."/>
            <person name="Berlin A."/>
            <person name="Bessette D."/>
            <person name="Bloom T."/>
            <person name="Blye J."/>
            <person name="Boguslavskiy L."/>
            <person name="Bonnet C."/>
            <person name="Boukhgalter B."/>
            <person name="Bourzgui I."/>
            <person name="Brown A."/>
            <person name="Cahill P."/>
            <person name="Channer S."/>
            <person name="Cheshatsang Y."/>
            <person name="Chuda L."/>
            <person name="Citroen M."/>
            <person name="Collymore A."/>
            <person name="Cooke P."/>
            <person name="Costello M."/>
            <person name="D'Aco K."/>
            <person name="Daza R."/>
            <person name="De Haan G."/>
            <person name="DeGray S."/>
            <person name="DeMaso C."/>
            <person name="Dhargay N."/>
            <person name="Dooley K."/>
            <person name="Dooley E."/>
            <person name="Doricent M."/>
            <person name="Dorje P."/>
            <person name="Dorjee K."/>
            <person name="Dupes A."/>
            <person name="Elong R."/>
            <person name="Falk J."/>
            <person name="Farina A."/>
            <person name="Faro S."/>
            <person name="Ferguson D."/>
            <person name="Fisher S."/>
            <person name="Foley C.D."/>
            <person name="Franke A."/>
            <person name="Friedrich D."/>
            <person name="Gadbois L."/>
            <person name="Gearin G."/>
            <person name="Gearin C.R."/>
            <person name="Giannoukos G."/>
            <person name="Goode T."/>
            <person name="Graham J."/>
            <person name="Grandbois E."/>
            <person name="Grewal S."/>
            <person name="Gyaltsen K."/>
            <person name="Hafez N."/>
            <person name="Hagos B."/>
            <person name="Hall J."/>
            <person name="Henson C."/>
            <person name="Hollinger A."/>
            <person name="Honan T."/>
            <person name="Huard M.D."/>
            <person name="Hughes L."/>
            <person name="Hurhula B."/>
            <person name="Husby M.E."/>
            <person name="Kamat A."/>
            <person name="Kanga B."/>
            <person name="Kashin S."/>
            <person name="Khazanovich D."/>
            <person name="Kisner P."/>
            <person name="Lance K."/>
            <person name="Lara M."/>
            <person name="Lee W."/>
            <person name="Lennon N."/>
            <person name="Letendre F."/>
            <person name="LeVine R."/>
            <person name="Lipovsky A."/>
            <person name="Liu X."/>
            <person name="Liu J."/>
            <person name="Liu S."/>
            <person name="Lokyitsang T."/>
            <person name="Lokyitsang Y."/>
            <person name="Lubonja R."/>
            <person name="Lui A."/>
            <person name="MacDonald P."/>
            <person name="Magnisalis V."/>
            <person name="Maru K."/>
            <person name="Matthews C."/>
            <person name="McCusker W."/>
            <person name="McDonough S."/>
            <person name="Mehta T."/>
            <person name="Meldrim J."/>
            <person name="Meneus L."/>
            <person name="Mihai O."/>
            <person name="Mihalev A."/>
            <person name="Mihova T."/>
            <person name="Mittelman R."/>
            <person name="Mlenga V."/>
            <person name="Montmayeur A."/>
            <person name="Mulrain L."/>
            <person name="Navidi A."/>
            <person name="Naylor J."/>
            <person name="Negash T."/>
            <person name="Nguyen T."/>
            <person name="Nguyen N."/>
            <person name="Nicol R."/>
            <person name="Norbu C."/>
            <person name="Norbu N."/>
            <person name="Novod N."/>
            <person name="O'Neill B."/>
            <person name="Osman S."/>
            <person name="Markiewicz E."/>
            <person name="Oyono O.L."/>
            <person name="Patti C."/>
            <person name="Phunkhang P."/>
            <person name="Pierre F."/>
            <person name="Priest M."/>
            <person name="Raghuraman S."/>
            <person name="Rege F."/>
            <person name="Reyes R."/>
            <person name="Rise C."/>
            <person name="Rogov P."/>
            <person name="Ross K."/>
            <person name="Ryan E."/>
            <person name="Settipalli S."/>
            <person name="Shea T."/>
            <person name="Sherpa N."/>
            <person name="Shi L."/>
            <person name="Shih D."/>
            <person name="Sparrow T."/>
            <person name="Spaulding J."/>
            <person name="Stalker J."/>
            <person name="Stange-Thomann N."/>
            <person name="Stavropoulos S."/>
            <person name="Stone C."/>
            <person name="Strader C."/>
            <person name="Tesfaye S."/>
            <person name="Thomson T."/>
            <person name="Thoulutsang Y."/>
            <person name="Thoulutsang D."/>
            <person name="Topham K."/>
            <person name="Topping I."/>
            <person name="Tsamla T."/>
            <person name="Vassiliev H."/>
            <person name="Vo A."/>
            <person name="Wangchuk T."/>
            <person name="Wangdi T."/>
            <person name="Weiand M."/>
            <person name="Wilkinson J."/>
            <person name="Wilson A."/>
            <person name="Yadav S."/>
            <person name="Young G."/>
            <person name="Yu Q."/>
            <person name="Zembek L."/>
            <person name="Zhong D."/>
            <person name="Zimmer A."/>
            <person name="Zwirko Z."/>
            <person name="Jaffe D.B."/>
            <person name="Alvarez P."/>
            <person name="Brockman W."/>
            <person name="Butler J."/>
            <person name="Chin C."/>
            <person name="Gnerre S."/>
            <person name="Grabherr M."/>
            <person name="Kleber M."/>
            <person name="Mauceli E."/>
            <person name="MacCallum I."/>
        </authorList>
    </citation>
    <scope>NUCLEOTIDE SEQUENCE [LARGE SCALE GENOMIC DNA]</scope>
    <source>
        <strain evidence="3">Rob3c / Tucson 14021-0248.25</strain>
    </source>
</reference>
<evidence type="ECO:0000313" key="2">
    <source>
        <dbReference type="EMBL" id="EDW45328.1"/>
    </source>
</evidence>
<accession>B4INA5</accession>
<evidence type="ECO:0000313" key="3">
    <source>
        <dbReference type="Proteomes" id="UP000001292"/>
    </source>
</evidence>
<dbReference type="OMA" id="MEHGTWS"/>
<dbReference type="HOGENOM" id="CLU_2815200_0_0_1"/>
<feature type="compositionally biased region" description="Polar residues" evidence="1">
    <location>
        <begin position="40"/>
        <end position="49"/>
    </location>
</feature>
<feature type="region of interest" description="Disordered" evidence="1">
    <location>
        <begin position="27"/>
        <end position="67"/>
    </location>
</feature>
<dbReference type="EMBL" id="CH481852">
    <property type="protein sequence ID" value="EDW45328.1"/>
    <property type="molecule type" value="Genomic_DNA"/>
</dbReference>
<proteinExistence type="predicted"/>
<name>B4INA5_DROSE</name>
<keyword evidence="3" id="KW-1185">Reference proteome</keyword>
<protein>
    <submittedName>
        <fullName evidence="2">GM15121</fullName>
    </submittedName>
</protein>
<gene>
    <name evidence="2" type="primary">Dsec\GM15121</name>
    <name evidence="2" type="ORF">Dsec_GM15121</name>
</gene>
<dbReference type="Proteomes" id="UP000001292">
    <property type="component" value="Unassembled WGS sequence"/>
</dbReference>
<sequence length="67" mass="7167">MEHGTWSSPHGHLSSLASLALNEADIKQNAGQAAGKSHKATGTQRPRPNQDQDQDLISISRLGFTAM</sequence>